<comment type="subcellular location">
    <subcellularLocation>
        <location evidence="1">Cytoplasm</location>
        <location evidence="1">Cytoskeleton</location>
        <location evidence="1">Microtubule organizing center</location>
        <location evidence="1">Centrosome</location>
        <location evidence="1">Centriole</location>
    </subcellularLocation>
</comment>
<feature type="region of interest" description="Disordered" evidence="10">
    <location>
        <begin position="851"/>
        <end position="894"/>
    </location>
</feature>
<keyword evidence="5" id="KW-0493">Microtubule</keyword>
<feature type="compositionally biased region" description="Basic and acidic residues" evidence="10">
    <location>
        <begin position="365"/>
        <end position="381"/>
    </location>
</feature>
<evidence type="ECO:0000256" key="7">
    <source>
        <dbReference type="ARBA" id="ARBA00023054"/>
    </source>
</evidence>
<evidence type="ECO:0000256" key="8">
    <source>
        <dbReference type="ARBA" id="ARBA00023212"/>
    </source>
</evidence>
<feature type="region of interest" description="Disordered" evidence="10">
    <location>
        <begin position="185"/>
        <end position="229"/>
    </location>
</feature>
<feature type="coiled-coil region" evidence="9">
    <location>
        <begin position="909"/>
        <end position="958"/>
    </location>
</feature>
<name>A0A0A9ZIZ7_LYGHE</name>
<keyword evidence="6" id="KW-0970">Cilium biogenesis/degradation</keyword>
<protein>
    <recommendedName>
        <fullName evidence="3">Centrosomal protein of 162 kDa</fullName>
    </recommendedName>
</protein>
<evidence type="ECO:0000256" key="3">
    <source>
        <dbReference type="ARBA" id="ARBA00021406"/>
    </source>
</evidence>
<accession>A0A0A9ZIZ7</accession>
<evidence type="ECO:0000256" key="4">
    <source>
        <dbReference type="ARBA" id="ARBA00022490"/>
    </source>
</evidence>
<feature type="coiled-coil region" evidence="9">
    <location>
        <begin position="555"/>
        <end position="617"/>
    </location>
</feature>
<feature type="coiled-coil region" evidence="9">
    <location>
        <begin position="682"/>
        <end position="723"/>
    </location>
</feature>
<evidence type="ECO:0000256" key="5">
    <source>
        <dbReference type="ARBA" id="ARBA00022701"/>
    </source>
</evidence>
<dbReference type="GO" id="GO:0005814">
    <property type="term" value="C:centriole"/>
    <property type="evidence" value="ECO:0007669"/>
    <property type="project" value="UniProtKB-SubCell"/>
</dbReference>
<dbReference type="PANTHER" id="PTHR34031:SF1">
    <property type="entry name" value="CENTROSOMAL PROTEIN OF 162 KDA"/>
    <property type="match status" value="1"/>
</dbReference>
<dbReference type="GO" id="GO:0060271">
    <property type="term" value="P:cilium assembly"/>
    <property type="evidence" value="ECO:0007669"/>
    <property type="project" value="TreeGrafter"/>
</dbReference>
<reference evidence="11" key="1">
    <citation type="journal article" date="2014" name="PLoS ONE">
        <title>Transcriptome-Based Identification of ABC Transporters in the Western Tarnished Plant Bug Lygus hesperus.</title>
        <authorList>
            <person name="Hull J.J."/>
            <person name="Chaney K."/>
            <person name="Geib S.M."/>
            <person name="Fabrick J.A."/>
            <person name="Brent C.S."/>
            <person name="Walsh D."/>
            <person name="Lavine L.C."/>
        </authorList>
    </citation>
    <scope>NUCLEOTIDE SEQUENCE</scope>
</reference>
<dbReference type="AlphaFoldDB" id="A0A0A9ZIZ7"/>
<reference evidence="11" key="2">
    <citation type="submission" date="2014-07" db="EMBL/GenBank/DDBJ databases">
        <authorList>
            <person name="Hull J."/>
        </authorList>
    </citation>
    <scope>NUCLEOTIDE SEQUENCE</scope>
</reference>
<evidence type="ECO:0000256" key="2">
    <source>
        <dbReference type="ARBA" id="ARBA00009485"/>
    </source>
</evidence>
<feature type="coiled-coil region" evidence="9">
    <location>
        <begin position="453"/>
        <end position="525"/>
    </location>
</feature>
<feature type="compositionally biased region" description="Basic and acidic residues" evidence="10">
    <location>
        <begin position="389"/>
        <end position="401"/>
    </location>
</feature>
<dbReference type="InterPro" id="IPR038774">
    <property type="entry name" value="CEP162-like"/>
</dbReference>
<evidence type="ECO:0000256" key="9">
    <source>
        <dbReference type="SAM" id="Coils"/>
    </source>
</evidence>
<evidence type="ECO:0000256" key="6">
    <source>
        <dbReference type="ARBA" id="ARBA00022794"/>
    </source>
</evidence>
<proteinExistence type="inferred from homology"/>
<gene>
    <name evidence="11" type="ORF">CM83_33140</name>
</gene>
<dbReference type="GO" id="GO:0005879">
    <property type="term" value="C:axonemal microtubule"/>
    <property type="evidence" value="ECO:0007669"/>
    <property type="project" value="TreeGrafter"/>
</dbReference>
<dbReference type="EMBL" id="GBHO01000419">
    <property type="protein sequence ID" value="JAG43185.1"/>
    <property type="molecule type" value="Transcribed_RNA"/>
</dbReference>
<dbReference type="PANTHER" id="PTHR34031">
    <property type="entry name" value="CENTROSOMAL PROTEIN OF 162 KDA"/>
    <property type="match status" value="1"/>
</dbReference>
<evidence type="ECO:0000256" key="1">
    <source>
        <dbReference type="ARBA" id="ARBA00004114"/>
    </source>
</evidence>
<evidence type="ECO:0000313" key="11">
    <source>
        <dbReference type="EMBL" id="JAG43185.1"/>
    </source>
</evidence>
<feature type="coiled-coil region" evidence="9">
    <location>
        <begin position="982"/>
        <end position="1026"/>
    </location>
</feature>
<evidence type="ECO:0000256" key="10">
    <source>
        <dbReference type="SAM" id="MobiDB-lite"/>
    </source>
</evidence>
<comment type="similarity">
    <text evidence="2">Belongs to the CEP162 family.</text>
</comment>
<keyword evidence="8" id="KW-0206">Cytoskeleton</keyword>
<feature type="compositionally biased region" description="Polar residues" evidence="10">
    <location>
        <begin position="185"/>
        <end position="197"/>
    </location>
</feature>
<keyword evidence="7 9" id="KW-0175">Coiled coil</keyword>
<feature type="compositionally biased region" description="Basic and acidic residues" evidence="10">
    <location>
        <begin position="851"/>
        <end position="863"/>
    </location>
</feature>
<organism evidence="11">
    <name type="scientific">Lygus hesperus</name>
    <name type="common">Western plant bug</name>
    <dbReference type="NCBI Taxonomy" id="30085"/>
    <lineage>
        <taxon>Eukaryota</taxon>
        <taxon>Metazoa</taxon>
        <taxon>Ecdysozoa</taxon>
        <taxon>Arthropoda</taxon>
        <taxon>Hexapoda</taxon>
        <taxon>Insecta</taxon>
        <taxon>Pterygota</taxon>
        <taxon>Neoptera</taxon>
        <taxon>Paraneoptera</taxon>
        <taxon>Hemiptera</taxon>
        <taxon>Heteroptera</taxon>
        <taxon>Panheteroptera</taxon>
        <taxon>Cimicomorpha</taxon>
        <taxon>Miridae</taxon>
        <taxon>Mirini</taxon>
        <taxon>Lygus</taxon>
    </lineage>
</organism>
<feature type="region of interest" description="Disordered" evidence="10">
    <location>
        <begin position="365"/>
        <end position="409"/>
    </location>
</feature>
<keyword evidence="4" id="KW-0963">Cytoplasm</keyword>
<feature type="compositionally biased region" description="Polar residues" evidence="10">
    <location>
        <begin position="883"/>
        <end position="894"/>
    </location>
</feature>
<sequence>MSCCFTFYPFIPMDTKSDAQSSVAEYLEKEKLCQEICETITKSVQGLQPQGICALPMEASCLLPEFNSDEDVEDILQQISDLLGSQLGDTSEYTDIEGVEDLSVDEILKQAEQIVRASTPYFERKAYKNCTGVETLLEPISKSVKQLGRCYSKPISHNQSSYQHVNRNIRTEVSESQFAVKNTNIFDRNGNSPTLSNDSDDKVFESPVVSPGPETPRRNDPSNLRKSCSDSDCHLKVVQEVKKSSSAETCDIGNQCVDYLRRKTEIPDGYQHSGEVLERVKELTLSDLRVLPYFSSKETISPGETNTNIVNVIEEPNVLNENINLVPASGGDDDHIICQIDNEASSNPVVENTGNELRENCTVSKEREGVDVPKESTKVEPVKSSVSGDQKHTNWKPEDKNNQSLAVSKQVPLQNVKLVKKSKKFTANLNSPSKTAKDDAENVCPNEEHCTTIITLRNEIESLANQITEHEKLEERARKNETLAATERQRIKILQEEVKSQEELIEGYQRENQRLTSDVLSAKESWKATEVQLVDKVLELEKRLSLNIANSTKEKEELGGHLKQAYDLVKKLEAELERFKNEKQQLKKENDDLTVDVMRLNCELEVYNREYKKWNKNENDKIALLESNALIQSKLSQVNTDVTRKQTEIIRLNGEIGRLRGELEKIRLGSVVNQAADSTNAISQLQAALAMERDNCNEIAKERDCLNHEVRDLRKQVALLDNSGYIESGANANKIEEKMVSQSQMTAELEATRCKIELEHNKKIYVDLQNKYDRDIVELGHQIKKLQKENLSLKHLLNDQAKQQPRKQALANSKMKEDAHLLATIRGLQGELNSREKDVHRLNKELMDAKKTNRRLQQEREKALTSSTSKMRGSHYGKETEPSRPNSECSAQSTKDYNPLAFEDNQEALLFLRNENRTMLEEIKRLEQDLISLHNKRIQDMSDLQEQHDRELNTMKREHASKHSSSTVAHLQGQLYTQQMVIHHLKQQIKEYEERFEELSILKAERDHFERALMTANQKIARLNELSSPENLQYASLLEKLEYLERRHEIREEKLQSIVKDLIVKQKKGACSENCRDKILNKNREICYYRGEMDKMLATLAEFRWN</sequence>